<organism evidence="11 12">
    <name type="scientific">Skermanella stibiiresistens SB22</name>
    <dbReference type="NCBI Taxonomy" id="1385369"/>
    <lineage>
        <taxon>Bacteria</taxon>
        <taxon>Pseudomonadati</taxon>
        <taxon>Pseudomonadota</taxon>
        <taxon>Alphaproteobacteria</taxon>
        <taxon>Rhodospirillales</taxon>
        <taxon>Azospirillaceae</taxon>
        <taxon>Skermanella</taxon>
    </lineage>
</organism>
<dbReference type="InterPro" id="IPR036890">
    <property type="entry name" value="HATPase_C_sf"/>
</dbReference>
<keyword evidence="12" id="KW-1185">Reference proteome</keyword>
<proteinExistence type="predicted"/>
<dbReference type="PANTHER" id="PTHR45339:SF5">
    <property type="entry name" value="HISTIDINE KINASE"/>
    <property type="match status" value="1"/>
</dbReference>
<dbReference type="InterPro" id="IPR001789">
    <property type="entry name" value="Sig_transdc_resp-reg_receiver"/>
</dbReference>
<evidence type="ECO:0000256" key="3">
    <source>
        <dbReference type="ARBA" id="ARBA00022553"/>
    </source>
</evidence>
<feature type="region of interest" description="Disordered" evidence="7">
    <location>
        <begin position="363"/>
        <end position="413"/>
    </location>
</feature>
<dbReference type="CDD" id="cd17546">
    <property type="entry name" value="REC_hyHK_CKI1_RcsC-like"/>
    <property type="match status" value="1"/>
</dbReference>
<dbReference type="GO" id="GO:0000155">
    <property type="term" value="F:phosphorelay sensor kinase activity"/>
    <property type="evidence" value="ECO:0007669"/>
    <property type="project" value="InterPro"/>
</dbReference>
<feature type="region of interest" description="Disordered" evidence="7">
    <location>
        <begin position="1007"/>
        <end position="1036"/>
    </location>
</feature>
<feature type="domain" description="Histidine kinase" evidence="8">
    <location>
        <begin position="482"/>
        <end position="703"/>
    </location>
</feature>
<dbReference type="InterPro" id="IPR011006">
    <property type="entry name" value="CheY-like_superfamily"/>
</dbReference>
<evidence type="ECO:0000256" key="7">
    <source>
        <dbReference type="SAM" id="MobiDB-lite"/>
    </source>
</evidence>
<dbReference type="InterPro" id="IPR000014">
    <property type="entry name" value="PAS"/>
</dbReference>
<dbReference type="SUPFAM" id="SSF55874">
    <property type="entry name" value="ATPase domain of HSP90 chaperone/DNA topoisomerase II/histidine kinase"/>
    <property type="match status" value="1"/>
</dbReference>
<dbReference type="InterPro" id="IPR036097">
    <property type="entry name" value="HisK_dim/P_sf"/>
</dbReference>
<accession>W9HG04</accession>
<feature type="modified residue" description="4-aspartylphosphate" evidence="6">
    <location>
        <position position="935"/>
    </location>
</feature>
<reference evidence="11 12" key="1">
    <citation type="submission" date="2013-08" db="EMBL/GenBank/DDBJ databases">
        <title>The genome sequence of Skermanella stibiiresistens.</title>
        <authorList>
            <person name="Zhu W."/>
            <person name="Wang G."/>
        </authorList>
    </citation>
    <scope>NUCLEOTIDE SEQUENCE [LARGE SCALE GENOMIC DNA]</scope>
    <source>
        <strain evidence="11 12">SB22</strain>
    </source>
</reference>
<dbReference type="GO" id="GO:0005524">
    <property type="term" value="F:ATP binding"/>
    <property type="evidence" value="ECO:0007669"/>
    <property type="project" value="UniProtKB-KW"/>
</dbReference>
<feature type="domain" description="Response regulatory" evidence="9">
    <location>
        <begin position="721"/>
        <end position="843"/>
    </location>
</feature>
<dbReference type="SUPFAM" id="SSF55785">
    <property type="entry name" value="PYP-like sensor domain (PAS domain)"/>
    <property type="match status" value="2"/>
</dbReference>
<dbReference type="Pfam" id="PF13188">
    <property type="entry name" value="PAS_8"/>
    <property type="match status" value="1"/>
</dbReference>
<evidence type="ECO:0000256" key="4">
    <source>
        <dbReference type="ARBA" id="ARBA00023012"/>
    </source>
</evidence>
<dbReference type="SUPFAM" id="SSF47226">
    <property type="entry name" value="Histidine-containing phosphotransfer domain, HPT domain"/>
    <property type="match status" value="1"/>
</dbReference>
<dbReference type="InterPro" id="IPR004358">
    <property type="entry name" value="Sig_transdc_His_kin-like_C"/>
</dbReference>
<dbReference type="Pfam" id="PF12860">
    <property type="entry name" value="PAS_7"/>
    <property type="match status" value="1"/>
</dbReference>
<dbReference type="Pfam" id="PF01627">
    <property type="entry name" value="Hpt"/>
    <property type="match status" value="1"/>
</dbReference>
<dbReference type="CDD" id="cd00088">
    <property type="entry name" value="HPT"/>
    <property type="match status" value="1"/>
</dbReference>
<dbReference type="PATRIC" id="fig|1385369.3.peg.249"/>
<dbReference type="PROSITE" id="PS50109">
    <property type="entry name" value="HIS_KIN"/>
    <property type="match status" value="1"/>
</dbReference>
<dbReference type="Gene3D" id="3.30.565.10">
    <property type="entry name" value="Histidine kinase-like ATPase, C-terminal domain"/>
    <property type="match status" value="1"/>
</dbReference>
<dbReference type="InterPro" id="IPR036641">
    <property type="entry name" value="HPT_dom_sf"/>
</dbReference>
<feature type="compositionally biased region" description="Basic and acidic residues" evidence="7">
    <location>
        <begin position="1020"/>
        <end position="1032"/>
    </location>
</feature>
<dbReference type="InterPro" id="IPR005467">
    <property type="entry name" value="His_kinase_dom"/>
</dbReference>
<dbReference type="SUPFAM" id="SSF52172">
    <property type="entry name" value="CheY-like"/>
    <property type="match status" value="2"/>
</dbReference>
<dbReference type="SUPFAM" id="SSF47384">
    <property type="entry name" value="Homodimeric domain of signal transducing histidine kinase"/>
    <property type="match status" value="1"/>
</dbReference>
<sequence>MRRFAVQITAIVTLTLGATLPPSSAGMGMVAIKIVCAAALIGLVVERLAASERRVRVARAAERRTDAARRMLADAIEALPQGFAIFDQADRLVMSNRRYRESALPAQGMPHQSTGSAPPGEPPSLVEGVPSLAESPDPDLDGGHPLPDGRWLRIDGRRIDGGYRVAVSVDVTEAKRRQAELGRRIRLLDAVLNALPQGICLWSPEARLIGWNAKLGELLDLPPDLPLAGLHLAEFTALLSSRGEAELDGVSQAPDGLPASRETSRRDHVRHDGHVLDVVSVPMVDGGWLVGYVDVTAIRRAERDLADREERFRRLSGATSEAVLIHDGGVVIDANDAAAVLFGQAVGELIGCPMDRLVAPKDWVGSRDGLDNGPPAEAGPSAAEAGPSAAEAGPSAAEAGPRATEAGPGAAEPERRRAWFLRHGGDRILCEVSRREVPWRDRAASALTLRDITEWHDIAGQLRVAKAKSEERSRALSDYLAAIGREIRPALNGALVMAGTLTESRLAEPQRSQALAIRETVEAQVAALSGILDLARLEDGRLRLEDQAFDLVEMVEGVVDTLAGVAAAKGIDVVTSVPSTLPATLRGDPQRLRRILATLVGNAVKFTEQGGVSLTIMALESGPATVALRFEVADSGIGIPAVAQAQVFDGFSHGGTGPPRRHGGGGLELAVANRLVTLMGGTMGFESAAGIGSRFWFAVRLTRQADGGRSPVAAAPLAGRRILLIEPNGVSREVLTRQFTAWGALVRGTAAARTALELIEASRASPPFDTTVVDAAVTDLPITTLARRLRDAGVVRFILLAGIERPGRPIPTSWPACEAAGFSAALRKPARQASLLAALAGETVIELPQSDGKAVPAVPSIGSGEADGVDGTSGLEGDTLPPDAPRLLLVEDSVTNQLVASTLLKVAGYRVDIASNGLEAVATVRRAPYLLVLMDIAMPEMDGIAATRAIRALPAPVGDIPIIAMTANAMVGDRERFLDAGMNDYVPKPIERLHLLETIARWLPAASPEATSTGSGADGDLGRRDRRGHEPGRALPPDLLDLGVLDQLKNDLDETILPDLIHAFLSEARGRVERILEGPLPVVAREAHTLKSSAGTFGAARLAETIRAIERACHADDGDTVHRLSAEVPALLEATADAYDALGLTSRT</sequence>
<dbReference type="Pfam" id="PF02518">
    <property type="entry name" value="HATPase_c"/>
    <property type="match status" value="1"/>
</dbReference>
<comment type="caution">
    <text evidence="11">The sequence shown here is derived from an EMBL/GenBank/DDBJ whole genome shotgun (WGS) entry which is preliminary data.</text>
</comment>
<evidence type="ECO:0000256" key="6">
    <source>
        <dbReference type="PROSITE-ProRule" id="PRU00169"/>
    </source>
</evidence>
<gene>
    <name evidence="11" type="ORF">N825_01285</name>
</gene>
<comment type="catalytic activity">
    <reaction evidence="1">
        <text>ATP + protein L-histidine = ADP + protein N-phospho-L-histidine.</text>
        <dbReference type="EC" id="2.7.13.3"/>
    </reaction>
</comment>
<dbReference type="CDD" id="cd00130">
    <property type="entry name" value="PAS"/>
    <property type="match status" value="1"/>
</dbReference>
<feature type="modified residue" description="Phosphohistidine" evidence="5">
    <location>
        <position position="1088"/>
    </location>
</feature>
<dbReference type="InterPro" id="IPR008207">
    <property type="entry name" value="Sig_transdc_His_kin_Hpt_dom"/>
</dbReference>
<feature type="domain" description="Response regulatory" evidence="9">
    <location>
        <begin position="886"/>
        <end position="1003"/>
    </location>
</feature>
<evidence type="ECO:0000259" key="8">
    <source>
        <dbReference type="PROSITE" id="PS50109"/>
    </source>
</evidence>
<dbReference type="PANTHER" id="PTHR45339">
    <property type="entry name" value="HYBRID SIGNAL TRANSDUCTION HISTIDINE KINASE J"/>
    <property type="match status" value="1"/>
</dbReference>
<dbReference type="STRING" id="1385369.N825_01285"/>
<feature type="compositionally biased region" description="Low complexity" evidence="7">
    <location>
        <begin position="373"/>
        <end position="411"/>
    </location>
</feature>
<dbReference type="Proteomes" id="UP000019486">
    <property type="component" value="Unassembled WGS sequence"/>
</dbReference>
<keyword evidence="4" id="KW-0902">Two-component regulatory system</keyword>
<evidence type="ECO:0000256" key="5">
    <source>
        <dbReference type="PROSITE-ProRule" id="PRU00110"/>
    </source>
</evidence>
<feature type="modified residue" description="4-aspartylphosphate" evidence="6">
    <location>
        <position position="779"/>
    </location>
</feature>
<dbReference type="PROSITE" id="PS50110">
    <property type="entry name" value="RESPONSE_REGULATORY"/>
    <property type="match status" value="2"/>
</dbReference>
<evidence type="ECO:0000256" key="2">
    <source>
        <dbReference type="ARBA" id="ARBA00012438"/>
    </source>
</evidence>
<name>W9HG04_9PROT</name>
<dbReference type="PROSITE" id="PS50894">
    <property type="entry name" value="HPT"/>
    <property type="match status" value="1"/>
</dbReference>
<feature type="domain" description="HPt" evidence="10">
    <location>
        <begin position="1049"/>
        <end position="1148"/>
    </location>
</feature>
<dbReference type="GO" id="GO:0005886">
    <property type="term" value="C:plasma membrane"/>
    <property type="evidence" value="ECO:0007669"/>
    <property type="project" value="UniProtKB-SubCell"/>
</dbReference>
<dbReference type="InterPro" id="IPR035965">
    <property type="entry name" value="PAS-like_dom_sf"/>
</dbReference>
<protein>
    <recommendedName>
        <fullName evidence="2">histidine kinase</fullName>
        <ecNumber evidence="2">2.7.13.3</ecNumber>
    </recommendedName>
</protein>
<feature type="region of interest" description="Disordered" evidence="7">
    <location>
        <begin position="103"/>
        <end position="148"/>
    </location>
</feature>
<dbReference type="PRINTS" id="PR00344">
    <property type="entry name" value="BCTRLSENSOR"/>
</dbReference>
<evidence type="ECO:0000313" key="11">
    <source>
        <dbReference type="EMBL" id="EWY42838.1"/>
    </source>
</evidence>
<evidence type="ECO:0000313" key="12">
    <source>
        <dbReference type="Proteomes" id="UP000019486"/>
    </source>
</evidence>
<dbReference type="Pfam" id="PF00072">
    <property type="entry name" value="Response_reg"/>
    <property type="match status" value="1"/>
</dbReference>
<dbReference type="EMBL" id="AVFL01000001">
    <property type="protein sequence ID" value="EWY42838.1"/>
    <property type="molecule type" value="Genomic_DNA"/>
</dbReference>
<dbReference type="SMART" id="SM00091">
    <property type="entry name" value="PAS"/>
    <property type="match status" value="3"/>
</dbReference>
<dbReference type="SMART" id="SM00448">
    <property type="entry name" value="REC"/>
    <property type="match status" value="2"/>
</dbReference>
<dbReference type="AlphaFoldDB" id="W9HG04"/>
<evidence type="ECO:0000259" key="10">
    <source>
        <dbReference type="PROSITE" id="PS50894"/>
    </source>
</evidence>
<dbReference type="EC" id="2.7.13.3" evidence="2"/>
<dbReference type="Gene3D" id="3.40.50.2300">
    <property type="match status" value="2"/>
</dbReference>
<dbReference type="RefSeq" id="WP_037446003.1">
    <property type="nucleotide sequence ID" value="NZ_AVFL01000001.1"/>
</dbReference>
<dbReference type="FunFam" id="3.30.565.10:FF:000010">
    <property type="entry name" value="Sensor histidine kinase RcsC"/>
    <property type="match status" value="1"/>
</dbReference>
<dbReference type="InterPro" id="IPR003594">
    <property type="entry name" value="HATPase_dom"/>
</dbReference>
<evidence type="ECO:0000256" key="1">
    <source>
        <dbReference type="ARBA" id="ARBA00000085"/>
    </source>
</evidence>
<evidence type="ECO:0000259" key="9">
    <source>
        <dbReference type="PROSITE" id="PS50110"/>
    </source>
</evidence>
<keyword evidence="3 6" id="KW-0597">Phosphoprotein</keyword>
<dbReference type="SMART" id="SM00387">
    <property type="entry name" value="HATPase_c"/>
    <property type="match status" value="1"/>
</dbReference>
<dbReference type="Gene3D" id="3.30.450.20">
    <property type="entry name" value="PAS domain"/>
    <property type="match status" value="2"/>
</dbReference>
<dbReference type="Gene3D" id="1.20.120.160">
    <property type="entry name" value="HPT domain"/>
    <property type="match status" value="1"/>
</dbReference>
<dbReference type="Gene3D" id="1.10.287.130">
    <property type="match status" value="1"/>
</dbReference>